<reference evidence="10" key="3">
    <citation type="journal article" date="2017" name="Genome Announc.">
        <title>Updated reference genome sequence and annotation of Mycobacterium bovis AF2122/97.</title>
        <authorList>
            <person name="Malone K.M."/>
            <person name="Farrell D."/>
            <person name="Stuber T.P."/>
            <person name="Schubert O.T."/>
            <person name="Aebersold R."/>
            <person name="Robbe-Austerman S."/>
            <person name="Gordon S.V."/>
        </authorList>
    </citation>
    <scope>NUCLEOTIDE SEQUENCE [LARGE SCALE GENOMIC DNA]</scope>
    <source>
        <strain evidence="10">ATCC BAA-935 / AF2122/97</strain>
    </source>
</reference>
<evidence type="ECO:0000313" key="10">
    <source>
        <dbReference type="Proteomes" id="UP000001419"/>
    </source>
</evidence>
<keyword evidence="10" id="KW-1185">Reference proteome</keyword>
<dbReference type="HAMAP" id="MF_00265">
    <property type="entry name" value="VapC_Nob1"/>
    <property type="match status" value="1"/>
</dbReference>
<keyword evidence="4 6" id="KW-0378">Hydrolase</keyword>
<reference evidence="9" key="2">
    <citation type="submission" date="2016-12" db="EMBL/GenBank/DDBJ databases">
        <authorList>
            <person name="Malone K.M."/>
        </authorList>
    </citation>
    <scope>NUCLEOTIDE SEQUENCE</scope>
    <source>
        <strain evidence="9">AF2122/97</strain>
    </source>
</reference>
<reference evidence="10" key="1">
    <citation type="journal article" date="2003" name="Proc. Natl. Acad. Sci. U.S.A.">
        <title>The complete genome sequence of Mycobacterium bovis.</title>
        <authorList>
            <person name="Garnier T."/>
            <person name="Eiglmeier K."/>
            <person name="Camus J.-C."/>
            <person name="Medina N."/>
            <person name="Mansoor H."/>
            <person name="Pryor M."/>
            <person name="Duthoy S."/>
            <person name="Grondin S."/>
            <person name="Lacroix C."/>
            <person name="Monsempe C."/>
            <person name="Simon S."/>
            <person name="Harris B."/>
            <person name="Atkin R."/>
            <person name="Doggett J."/>
            <person name="Mayes R."/>
            <person name="Keating L."/>
            <person name="Wheeler P.R."/>
            <person name="Parkhill J."/>
            <person name="Barrell B.G."/>
            <person name="Cole S.T."/>
            <person name="Gordon S.V."/>
            <person name="Hewinson R.G."/>
        </authorList>
    </citation>
    <scope>NUCLEOTIDE SEQUENCE [LARGE SCALE GENOMIC DNA]</scope>
    <source>
        <strain evidence="10">ATCC BAA-935 / AF2122/97</strain>
    </source>
</reference>
<comment type="similarity">
    <text evidence="6">Belongs to the PINc/VapC protein family.</text>
</comment>
<accession>A0A1R3Y1C4</accession>
<evidence type="ECO:0000313" key="8">
    <source>
        <dbReference type="EMBL" id="CAB0186497.1"/>
    </source>
</evidence>
<reference evidence="8" key="4">
    <citation type="submission" date="2020-02" db="EMBL/GenBank/DDBJ databases">
        <authorList>
            <person name="Farrell D."/>
            <person name="Gordon V S."/>
        </authorList>
    </citation>
    <scope>NUCLEOTIDE SEQUENCE</scope>
    <source>
        <strain evidence="8">AF2122/97</strain>
    </source>
</reference>
<dbReference type="KEGG" id="mbo:BQ2027_MB2256A"/>
<evidence type="ECO:0000256" key="2">
    <source>
        <dbReference type="ARBA" id="ARBA00022722"/>
    </source>
</evidence>
<dbReference type="GO" id="GO:0004540">
    <property type="term" value="F:RNA nuclease activity"/>
    <property type="evidence" value="ECO:0007669"/>
    <property type="project" value="InterPro"/>
</dbReference>
<evidence type="ECO:0000313" key="9">
    <source>
        <dbReference type="EMBL" id="SIU00865.1"/>
    </source>
</evidence>
<dbReference type="GO" id="GO:0090729">
    <property type="term" value="F:toxin activity"/>
    <property type="evidence" value="ECO:0007669"/>
    <property type="project" value="UniProtKB-KW"/>
</dbReference>
<gene>
    <name evidence="9" type="primary">vapC16</name>
    <name evidence="6" type="synonym">vapC</name>
    <name evidence="9" type="ordered locus">BQ2027_MB2256A</name>
</gene>
<dbReference type="Proteomes" id="UP000001419">
    <property type="component" value="Chromosome"/>
</dbReference>
<keyword evidence="2 6" id="KW-0540">Nuclease</keyword>
<comment type="function">
    <text evidence="6">Toxic component of a toxin-antitoxin (TA) system. An RNase.</text>
</comment>
<name>A0A1R3Y1C4_MYCBO</name>
<dbReference type="PANTHER" id="PTHR36173">
    <property type="entry name" value="RIBONUCLEASE VAPC16-RELATED"/>
    <property type="match status" value="1"/>
</dbReference>
<dbReference type="InterPro" id="IPR022907">
    <property type="entry name" value="VapC_family"/>
</dbReference>
<feature type="region of interest" description="Disordered" evidence="7">
    <location>
        <begin position="99"/>
        <end position="141"/>
    </location>
</feature>
<evidence type="ECO:0000256" key="5">
    <source>
        <dbReference type="ARBA" id="ARBA00022842"/>
    </source>
</evidence>
<dbReference type="PANTHER" id="PTHR36173:SF2">
    <property type="entry name" value="RIBONUCLEASE VAPC16"/>
    <property type="match status" value="1"/>
</dbReference>
<sequence length="141" mass="15443">MTMACTACPTIWTLRCQTTCSNAFTGEALPHRHPRLAADAVNETRAIVQDVRNSILLSAASAWEIAINYRLGKLPPPEPSASYVPDRMRRCGTSPLSVDHAHTAHRRASGSPSTSIRPCAHRPGTAAWPDDHHRRRPVSCL</sequence>
<dbReference type="GO" id="GO:0046872">
    <property type="term" value="F:metal ion binding"/>
    <property type="evidence" value="ECO:0007669"/>
    <property type="project" value="UniProtKB-KW"/>
</dbReference>
<protein>
    <recommendedName>
        <fullName evidence="6">Ribonuclease VapC</fullName>
        <shortName evidence="6">RNase VapC</shortName>
        <ecNumber evidence="6">3.1.-.-</ecNumber>
    </recommendedName>
    <alternativeName>
        <fullName evidence="6">Toxin VapC</fullName>
    </alternativeName>
</protein>
<dbReference type="EMBL" id="LR777660">
    <property type="protein sequence ID" value="CAB0186497.1"/>
    <property type="molecule type" value="Genomic_DNA"/>
</dbReference>
<evidence type="ECO:0000256" key="4">
    <source>
        <dbReference type="ARBA" id="ARBA00022801"/>
    </source>
</evidence>
<dbReference type="GO" id="GO:0016787">
    <property type="term" value="F:hydrolase activity"/>
    <property type="evidence" value="ECO:0007669"/>
    <property type="project" value="UniProtKB-KW"/>
</dbReference>
<evidence type="ECO:0000256" key="7">
    <source>
        <dbReference type="SAM" id="MobiDB-lite"/>
    </source>
</evidence>
<keyword evidence="5" id="KW-0460">Magnesium</keyword>
<keyword evidence="3" id="KW-0479">Metal-binding</keyword>
<reference evidence="9" key="5">
    <citation type="submission" date="2020-04" db="EMBL/GenBank/DDBJ databases">
        <authorList>
            <person name="Malone M K."/>
            <person name="Farrell D."/>
            <person name="Malone K."/>
        </authorList>
    </citation>
    <scope>NUCLEOTIDE SEQUENCE</scope>
    <source>
        <strain evidence="9">AF2122/97</strain>
    </source>
</reference>
<comment type="caution">
    <text evidence="6">Lacks conserved residue(s) required for the propagation of feature annotation.</text>
</comment>
<dbReference type="InterPro" id="IPR052919">
    <property type="entry name" value="TA_system_RNase"/>
</dbReference>
<evidence type="ECO:0000256" key="1">
    <source>
        <dbReference type="ARBA" id="ARBA00022649"/>
    </source>
</evidence>
<evidence type="ECO:0000256" key="3">
    <source>
        <dbReference type="ARBA" id="ARBA00022723"/>
    </source>
</evidence>
<dbReference type="SMR" id="A0A1R3Y1C4"/>
<keyword evidence="1 6" id="KW-1277">Toxin-antitoxin system</keyword>
<keyword evidence="6" id="KW-0800">Toxin</keyword>
<organism evidence="9 10">
    <name type="scientific">Mycobacterium bovis (strain ATCC BAA-935 / AF2122/97)</name>
    <dbReference type="NCBI Taxonomy" id="233413"/>
    <lineage>
        <taxon>Bacteria</taxon>
        <taxon>Bacillati</taxon>
        <taxon>Actinomycetota</taxon>
        <taxon>Actinomycetes</taxon>
        <taxon>Mycobacteriales</taxon>
        <taxon>Mycobacteriaceae</taxon>
        <taxon>Mycobacterium</taxon>
        <taxon>Mycobacterium tuberculosis complex</taxon>
    </lineage>
</organism>
<dbReference type="EMBL" id="LT708304">
    <property type="protein sequence ID" value="SIU00865.1"/>
    <property type="molecule type" value="Genomic_DNA"/>
</dbReference>
<proteinExistence type="inferred from homology"/>
<dbReference type="AlphaFoldDB" id="A0A1R3Y1C4"/>
<dbReference type="EC" id="3.1.-.-" evidence="6"/>
<dbReference type="RefSeq" id="WP_010886140.1">
    <property type="nucleotide sequence ID" value="NC_002945.4"/>
</dbReference>
<evidence type="ECO:0000256" key="6">
    <source>
        <dbReference type="HAMAP-Rule" id="MF_00265"/>
    </source>
</evidence>